<dbReference type="Pfam" id="PF20582">
    <property type="entry name" value="UPF0758_N"/>
    <property type="match status" value="1"/>
</dbReference>
<dbReference type="AlphaFoldDB" id="A0A0F6B8M7"/>
<dbReference type="HOGENOM" id="CLU_073529_0_1_6"/>
<dbReference type="InterPro" id="IPR037518">
    <property type="entry name" value="MPN"/>
</dbReference>
<dbReference type="CDD" id="cd08071">
    <property type="entry name" value="MPN_DUF2466"/>
    <property type="match status" value="1"/>
</dbReference>
<dbReference type="Gene3D" id="3.40.140.10">
    <property type="entry name" value="Cytidine Deaminase, domain 2"/>
    <property type="match status" value="1"/>
</dbReference>
<dbReference type="Pfam" id="PF04002">
    <property type="entry name" value="RadC"/>
    <property type="match status" value="1"/>
</dbReference>
<dbReference type="GO" id="GO:0046872">
    <property type="term" value="F:metal ion binding"/>
    <property type="evidence" value="ECO:0007669"/>
    <property type="project" value="UniProtKB-KW"/>
</dbReference>
<name>A0A0F6B8M7_SALT1</name>
<dbReference type="NCBIfam" id="TIGR00608">
    <property type="entry name" value="radc"/>
    <property type="match status" value="1"/>
</dbReference>
<dbReference type="InterPro" id="IPR001405">
    <property type="entry name" value="UPF0758"/>
</dbReference>
<dbReference type="PATRIC" id="fig|588858.6.peg.4100"/>
<dbReference type="InterPro" id="IPR025657">
    <property type="entry name" value="RadC_JAB"/>
</dbReference>
<comment type="similarity">
    <text evidence="6">Belongs to the UPF0758 family. YicR subfamily.</text>
</comment>
<dbReference type="GO" id="GO:0006508">
    <property type="term" value="P:proteolysis"/>
    <property type="evidence" value="ECO:0007669"/>
    <property type="project" value="UniProtKB-KW"/>
</dbReference>
<dbReference type="PANTHER" id="PTHR30471:SF3">
    <property type="entry name" value="UPF0758 PROTEIN YEES-RELATED"/>
    <property type="match status" value="1"/>
</dbReference>
<evidence type="ECO:0000256" key="3">
    <source>
        <dbReference type="ARBA" id="ARBA00022801"/>
    </source>
</evidence>
<keyword evidence="4" id="KW-0862">Zinc</keyword>
<sequence length="279" mass="31598">MSFLLGDFERRLFYHNLYGVVSLPALHFARRYARTKSGRRSLPKAVPLCRFLKKGGARMDTLDELLPREKMLRSGIASLSDVELLALFLRTGTPGKDVMTLAKEILQHFGSLYGLLSADFAQFRGVNGIGLAKFAQLKGIAELARRYYSVRMNEESALLSPEMTREFLQSQLTGEEREIFLVIFLDAQHRVLQHSRLFSGTLNHVEVHPREIVREAIKLNASAVILAHNHPSGCAEPSKADKLITERVIKCCQFMDIRVLDHLIIGRGEYVSFAERGWI</sequence>
<dbReference type="KEGG" id="seo:STM14_4491"/>
<evidence type="ECO:0000259" key="7">
    <source>
        <dbReference type="PROSITE" id="PS50249"/>
    </source>
</evidence>
<keyword evidence="1" id="KW-0645">Protease</keyword>
<evidence type="ECO:0000256" key="6">
    <source>
        <dbReference type="HAMAP-Rule" id="MF_00018"/>
    </source>
</evidence>
<keyword evidence="3" id="KW-0378">Hydrolase</keyword>
<keyword evidence="2" id="KW-0479">Metal-binding</keyword>
<dbReference type="PANTHER" id="PTHR30471">
    <property type="entry name" value="DNA REPAIR PROTEIN RADC"/>
    <property type="match status" value="1"/>
</dbReference>
<accession>A0A0F6B8M7</accession>
<evidence type="ECO:0000313" key="8">
    <source>
        <dbReference type="EMBL" id="ACY90875.1"/>
    </source>
</evidence>
<dbReference type="SUPFAM" id="SSF47781">
    <property type="entry name" value="RuvA domain 2-like"/>
    <property type="match status" value="1"/>
</dbReference>
<dbReference type="GO" id="GO:0008237">
    <property type="term" value="F:metallopeptidase activity"/>
    <property type="evidence" value="ECO:0007669"/>
    <property type="project" value="UniProtKB-KW"/>
</dbReference>
<dbReference type="InterPro" id="IPR046778">
    <property type="entry name" value="UPF0758_N"/>
</dbReference>
<evidence type="ECO:0000256" key="5">
    <source>
        <dbReference type="ARBA" id="ARBA00023049"/>
    </source>
</evidence>
<keyword evidence="9" id="KW-1185">Reference proteome</keyword>
<protein>
    <recommendedName>
        <fullName evidence="6">UPF0758 protein YicR</fullName>
    </recommendedName>
</protein>
<dbReference type="Proteomes" id="UP000002695">
    <property type="component" value="Chromosome"/>
</dbReference>
<dbReference type="HAMAP" id="MF_00018">
    <property type="entry name" value="UPF0758_YicR"/>
    <property type="match status" value="1"/>
</dbReference>
<dbReference type="InterPro" id="IPR010994">
    <property type="entry name" value="RuvA_2-like"/>
</dbReference>
<dbReference type="InterPro" id="IPR020891">
    <property type="entry name" value="UPF0758_CS"/>
</dbReference>
<dbReference type="EMBL" id="CP001363">
    <property type="protein sequence ID" value="ACY90875.1"/>
    <property type="molecule type" value="Genomic_DNA"/>
</dbReference>
<reference evidence="8 9" key="1">
    <citation type="journal article" date="2010" name="J. Bacteriol.">
        <title>Short-term signatures of evolutionary change in the Salmonella enterica serovar typhimurium 14028 genome.</title>
        <authorList>
            <person name="Jarvik T."/>
            <person name="Smillie C."/>
            <person name="Groisman E.A."/>
            <person name="Ochman H."/>
        </authorList>
    </citation>
    <scope>NUCLEOTIDE SEQUENCE [LARGE SCALE GENOMIC DNA]</scope>
    <source>
        <strain evidence="9">14028s / SGSC 2262</strain>
    </source>
</reference>
<proteinExistence type="inferred from homology"/>
<dbReference type="InterPro" id="IPR022820">
    <property type="entry name" value="UPF0758_YicR"/>
</dbReference>
<dbReference type="PROSITE" id="PS01302">
    <property type="entry name" value="UPF0758"/>
    <property type="match status" value="1"/>
</dbReference>
<keyword evidence="5" id="KW-0482">Metalloprotease</keyword>
<evidence type="ECO:0000256" key="1">
    <source>
        <dbReference type="ARBA" id="ARBA00022670"/>
    </source>
</evidence>
<dbReference type="NCBIfam" id="NF000642">
    <property type="entry name" value="PRK00024.1"/>
    <property type="match status" value="1"/>
</dbReference>
<evidence type="ECO:0000313" key="9">
    <source>
        <dbReference type="Proteomes" id="UP000002695"/>
    </source>
</evidence>
<gene>
    <name evidence="8" type="primary">radC</name>
    <name evidence="6" type="synonym">yicR</name>
    <name evidence="8" type="ordered locus">STM14_4491</name>
</gene>
<organism evidence="8 9">
    <name type="scientific">Salmonella typhimurium (strain 14028s / SGSC 2262)</name>
    <dbReference type="NCBI Taxonomy" id="588858"/>
    <lineage>
        <taxon>Bacteria</taxon>
        <taxon>Pseudomonadati</taxon>
        <taxon>Pseudomonadota</taxon>
        <taxon>Gammaproteobacteria</taxon>
        <taxon>Enterobacterales</taxon>
        <taxon>Enterobacteriaceae</taxon>
        <taxon>Salmonella</taxon>
    </lineage>
</organism>
<evidence type="ECO:0000256" key="4">
    <source>
        <dbReference type="ARBA" id="ARBA00022833"/>
    </source>
</evidence>
<evidence type="ECO:0000256" key="2">
    <source>
        <dbReference type="ARBA" id="ARBA00022723"/>
    </source>
</evidence>
<dbReference type="PROSITE" id="PS50249">
    <property type="entry name" value="MPN"/>
    <property type="match status" value="1"/>
</dbReference>
<feature type="domain" description="MPN" evidence="7">
    <location>
        <begin position="157"/>
        <end position="279"/>
    </location>
</feature>